<sequence>MTPKVAEGIDMVTLVSAIKTAVVDELKTAMIVEIKVVVGSEIKSMLAKILTNNHQQKEEVAVIRQRLDHLEGRVKQMEQRLPKIPVAAPTHLAETVKTMETLVQLAARTALHDDGSSNPLFHGEQRHQNLPSKPPQVAPIRSGLGNGLSESSNSPTNQATSYGSIHWSETVPFVRPNSSRLWFDQINQRESHHDSTRRTQQANYHVYHGRTTALLKVGQVYSVK</sequence>
<feature type="coiled-coil region" evidence="1">
    <location>
        <begin position="53"/>
        <end position="80"/>
    </location>
</feature>
<accession>A0AAV2E7J1</accession>
<name>A0AAV2E7J1_9ROSI</name>
<evidence type="ECO:0000313" key="4">
    <source>
        <dbReference type="Proteomes" id="UP001497516"/>
    </source>
</evidence>
<dbReference type="Proteomes" id="UP001497516">
    <property type="component" value="Chromosome 4"/>
</dbReference>
<dbReference type="EMBL" id="OZ034817">
    <property type="protein sequence ID" value="CAL1381623.1"/>
    <property type="molecule type" value="Genomic_DNA"/>
</dbReference>
<feature type="region of interest" description="Disordered" evidence="2">
    <location>
        <begin position="114"/>
        <end position="160"/>
    </location>
</feature>
<evidence type="ECO:0000256" key="1">
    <source>
        <dbReference type="SAM" id="Coils"/>
    </source>
</evidence>
<keyword evidence="1" id="KW-0175">Coiled coil</keyword>
<evidence type="ECO:0000256" key="2">
    <source>
        <dbReference type="SAM" id="MobiDB-lite"/>
    </source>
</evidence>
<organism evidence="3 4">
    <name type="scientific">Linum trigynum</name>
    <dbReference type="NCBI Taxonomy" id="586398"/>
    <lineage>
        <taxon>Eukaryota</taxon>
        <taxon>Viridiplantae</taxon>
        <taxon>Streptophyta</taxon>
        <taxon>Embryophyta</taxon>
        <taxon>Tracheophyta</taxon>
        <taxon>Spermatophyta</taxon>
        <taxon>Magnoliopsida</taxon>
        <taxon>eudicotyledons</taxon>
        <taxon>Gunneridae</taxon>
        <taxon>Pentapetalae</taxon>
        <taxon>rosids</taxon>
        <taxon>fabids</taxon>
        <taxon>Malpighiales</taxon>
        <taxon>Linaceae</taxon>
        <taxon>Linum</taxon>
    </lineage>
</organism>
<evidence type="ECO:0000313" key="3">
    <source>
        <dbReference type="EMBL" id="CAL1381623.1"/>
    </source>
</evidence>
<protein>
    <submittedName>
        <fullName evidence="3">Uncharacterized protein</fullName>
    </submittedName>
</protein>
<dbReference type="AlphaFoldDB" id="A0AAV2E7J1"/>
<reference evidence="3 4" key="1">
    <citation type="submission" date="2024-04" db="EMBL/GenBank/DDBJ databases">
        <authorList>
            <person name="Fracassetti M."/>
        </authorList>
    </citation>
    <scope>NUCLEOTIDE SEQUENCE [LARGE SCALE GENOMIC DNA]</scope>
</reference>
<proteinExistence type="predicted"/>
<gene>
    <name evidence="3" type="ORF">LTRI10_LOCUS22992</name>
</gene>
<keyword evidence="4" id="KW-1185">Reference proteome</keyword>